<feature type="domain" description="Sialate O-acetylesterase" evidence="2">
    <location>
        <begin position="226"/>
        <end position="324"/>
    </location>
</feature>
<evidence type="ECO:0000259" key="2">
    <source>
        <dbReference type="Pfam" id="PF03629"/>
    </source>
</evidence>
<comment type="caution">
    <text evidence="3">The sequence shown here is derived from an EMBL/GenBank/DDBJ whole genome shotgun (WGS) entry which is preliminary data.</text>
</comment>
<proteinExistence type="predicted"/>
<protein>
    <recommendedName>
        <fullName evidence="2">Sialate O-acetylesterase domain-containing protein</fullName>
    </recommendedName>
</protein>
<accession>A0ABX0UGN1</accession>
<dbReference type="Pfam" id="PF03629">
    <property type="entry name" value="SASA"/>
    <property type="match status" value="1"/>
</dbReference>
<evidence type="ECO:0000313" key="4">
    <source>
        <dbReference type="Proteomes" id="UP001179181"/>
    </source>
</evidence>
<dbReference type="EMBL" id="JAASQJ010000001">
    <property type="protein sequence ID" value="NIJ51239.1"/>
    <property type="molecule type" value="Genomic_DNA"/>
</dbReference>
<organism evidence="3 4">
    <name type="scientific">Dyadobacter arcticus</name>
    <dbReference type="NCBI Taxonomy" id="1078754"/>
    <lineage>
        <taxon>Bacteria</taxon>
        <taxon>Pseudomonadati</taxon>
        <taxon>Bacteroidota</taxon>
        <taxon>Cytophagia</taxon>
        <taxon>Cytophagales</taxon>
        <taxon>Spirosomataceae</taxon>
        <taxon>Dyadobacter</taxon>
    </lineage>
</organism>
<dbReference type="InterPro" id="IPR036514">
    <property type="entry name" value="SGNH_hydro_sf"/>
</dbReference>
<keyword evidence="4" id="KW-1185">Reference proteome</keyword>
<reference evidence="3 4" key="1">
    <citation type="submission" date="2020-03" db="EMBL/GenBank/DDBJ databases">
        <title>Genomic Encyclopedia of Type Strains, Phase IV (KMG-IV): sequencing the most valuable type-strain genomes for metagenomic binning, comparative biology and taxonomic classification.</title>
        <authorList>
            <person name="Goeker M."/>
        </authorList>
    </citation>
    <scope>NUCLEOTIDE SEQUENCE [LARGE SCALE GENOMIC DNA]</scope>
    <source>
        <strain evidence="3 4">DSM 102865</strain>
    </source>
</reference>
<dbReference type="SUPFAM" id="SSF52266">
    <property type="entry name" value="SGNH hydrolase"/>
    <property type="match status" value="1"/>
</dbReference>
<keyword evidence="1" id="KW-0378">Hydrolase</keyword>
<evidence type="ECO:0000256" key="1">
    <source>
        <dbReference type="ARBA" id="ARBA00022801"/>
    </source>
</evidence>
<dbReference type="Proteomes" id="UP001179181">
    <property type="component" value="Unassembled WGS sequence"/>
</dbReference>
<gene>
    <name evidence="3" type="ORF">FHS68_000395</name>
</gene>
<evidence type="ECO:0000313" key="3">
    <source>
        <dbReference type="EMBL" id="NIJ51239.1"/>
    </source>
</evidence>
<sequence length="663" mass="73881">MGNLYAQLNITSPTNNQVIQRDSAGFATLSVTAYAYFPYSQIKAHLTPVEGNVHKAKEWLFDEDQVRQGFLNTTFHAETGWYQLKLIGSTLLGFQDSIIVARVGVGEVFLVAGNSNAMGLPGLGSKSASSSVISFNAVNKTLNRENITVAPDVPMQIPTFSVLEKDHFIFPGGEASWYWGELGDMLSKRWKTPVLFFNAAWAAANSENYRDAGSGKDAYNLYVGKFWPNRQPYSNIVNTLRYQTSSTGLRAILWSHGENDAQLGFKEEDYFTNIRTLIQNSRTDAGYNVPWLIARNSASNRMKDPYLPVLNAQNRLSEIKNFNVFKGPYLDTIQIPRPPSEHFENITGGIQGLTLAASAWNRSLSDSIVKKLIPHQLEYSIHTGVTPARLFPGATFSLPYRLTGQISGNIFVQAELMDRNGQFVSTAGSGKDNSVQINLPADLPNGTYRIRLTGTNAVNSGTPIPGKVLPGSVSDSFYIDHNHKSIEFVNNIQARLIGTDIHISWLLASNPQLSRMVLQKTIDGYRYSDLQEFESPPSQSQVYGYSDKNLGENAIFYRLKMEYLDGKTTYSTVVTIFQNGGPDELIVFPNPVSEQQFYLNPQMDAPFQYSLFDITGREHPITVSDREVVGLISVRPVYALPAGNYIFRIVNDSEVKTQNVLFR</sequence>
<dbReference type="InterPro" id="IPR005181">
    <property type="entry name" value="SASA"/>
</dbReference>
<name>A0ABX0UGN1_9BACT</name>
<dbReference type="Gene3D" id="3.40.50.1110">
    <property type="entry name" value="SGNH hydrolase"/>
    <property type="match status" value="1"/>
</dbReference>